<dbReference type="Gene3D" id="3.40.50.410">
    <property type="entry name" value="von Willebrand factor, type A domain"/>
    <property type="match status" value="1"/>
</dbReference>
<proteinExistence type="predicted"/>
<dbReference type="InterPro" id="IPR002035">
    <property type="entry name" value="VWF_A"/>
</dbReference>
<reference evidence="2 3" key="1">
    <citation type="submission" date="2012-06" db="EMBL/GenBank/DDBJ databases">
        <title>Finished chromosome of genome of Oscillatoria acuminata PCC 6304.</title>
        <authorList>
            <consortium name="US DOE Joint Genome Institute"/>
            <person name="Gugger M."/>
            <person name="Coursin T."/>
            <person name="Rippka R."/>
            <person name="Tandeau De Marsac N."/>
            <person name="Huntemann M."/>
            <person name="Wei C.-L."/>
            <person name="Han J."/>
            <person name="Detter J.C."/>
            <person name="Han C."/>
            <person name="Tapia R."/>
            <person name="Davenport K."/>
            <person name="Daligault H."/>
            <person name="Erkkila T."/>
            <person name="Gu W."/>
            <person name="Munk A.C.C."/>
            <person name="Teshima H."/>
            <person name="Xu Y."/>
            <person name="Chain P."/>
            <person name="Chen A."/>
            <person name="Krypides N."/>
            <person name="Mavromatis K."/>
            <person name="Markowitz V."/>
            <person name="Szeto E."/>
            <person name="Ivanova N."/>
            <person name="Mikhailova N."/>
            <person name="Ovchinnikova G."/>
            <person name="Pagani I."/>
            <person name="Pati A."/>
            <person name="Goodwin L."/>
            <person name="Peters L."/>
            <person name="Pitluck S."/>
            <person name="Woyke T."/>
            <person name="Kerfeld C."/>
        </authorList>
    </citation>
    <scope>NUCLEOTIDE SEQUENCE [LARGE SCALE GENOMIC DNA]</scope>
    <source>
        <strain evidence="2 3">PCC 6304</strain>
    </source>
</reference>
<evidence type="ECO:0000313" key="2">
    <source>
        <dbReference type="EMBL" id="AFY83369.1"/>
    </source>
</evidence>
<dbReference type="Proteomes" id="UP000010367">
    <property type="component" value="Chromosome"/>
</dbReference>
<dbReference type="AlphaFoldDB" id="K9TMY3"/>
<dbReference type="OrthoDB" id="7605323at2"/>
<feature type="domain" description="VWFA" evidence="1">
    <location>
        <begin position="14"/>
        <end position="273"/>
    </location>
</feature>
<dbReference type="PROSITE" id="PS50234">
    <property type="entry name" value="VWFA"/>
    <property type="match status" value="1"/>
</dbReference>
<protein>
    <submittedName>
        <fullName evidence="2">Mg-chelatase subunit ChlD</fullName>
    </submittedName>
</protein>
<organism evidence="2 3">
    <name type="scientific">Oscillatoria acuminata PCC 6304</name>
    <dbReference type="NCBI Taxonomy" id="56110"/>
    <lineage>
        <taxon>Bacteria</taxon>
        <taxon>Bacillati</taxon>
        <taxon>Cyanobacteriota</taxon>
        <taxon>Cyanophyceae</taxon>
        <taxon>Oscillatoriophycideae</taxon>
        <taxon>Oscillatoriales</taxon>
        <taxon>Oscillatoriaceae</taxon>
        <taxon>Oscillatoria</taxon>
    </lineage>
</organism>
<dbReference type="eggNOG" id="COG2304">
    <property type="taxonomic scope" value="Bacteria"/>
</dbReference>
<dbReference type="HOGENOM" id="CLU_067782_0_0_3"/>
<keyword evidence="3" id="KW-1185">Reference proteome</keyword>
<name>K9TMY3_9CYAN</name>
<dbReference type="KEGG" id="oac:Oscil6304_3814"/>
<dbReference type="SMART" id="SM00327">
    <property type="entry name" value="VWA"/>
    <property type="match status" value="1"/>
</dbReference>
<accession>K9TMY3</accession>
<dbReference type="STRING" id="56110.Oscil6304_3814"/>
<gene>
    <name evidence="2" type="ORF">Oscil6304_3814</name>
</gene>
<dbReference type="InParanoid" id="K9TMY3"/>
<evidence type="ECO:0000259" key="1">
    <source>
        <dbReference type="PROSITE" id="PS50234"/>
    </source>
</evidence>
<dbReference type="RefSeq" id="WP_015149995.1">
    <property type="nucleotide sequence ID" value="NC_019693.1"/>
</dbReference>
<evidence type="ECO:0000313" key="3">
    <source>
        <dbReference type="Proteomes" id="UP000010367"/>
    </source>
</evidence>
<sequence>MGYTAEISRKNPTAFLFAIDRSGSMEEKMESGQSKAQCVSDVMNRVFSELIIKCTKSEGVRNYFEMGVIGYDTTLGVVNPLTGDLAHEWINPISLFETNPLRIEERQKKISDGAGGIIETTIKFPVWFEPVAKGGTPMCAALQTAYDVLNYWCATHPDGYPPLFVHITDGQSTDGEPEEIAQNIQQLSTNDGNVLVFNIHLSSKGGNKVFLPASAYGLPDGYAEKLFRMSSYMPENMVNFARQSGKKDVSSESRCFAYNVDDITDLVELLEIGTKAAMDVVDMDR</sequence>
<dbReference type="CDD" id="cd00198">
    <property type="entry name" value="vWFA"/>
    <property type="match status" value="1"/>
</dbReference>
<dbReference type="EMBL" id="CP003607">
    <property type="protein sequence ID" value="AFY83369.1"/>
    <property type="molecule type" value="Genomic_DNA"/>
</dbReference>
<dbReference type="SUPFAM" id="SSF53300">
    <property type="entry name" value="vWA-like"/>
    <property type="match status" value="1"/>
</dbReference>
<dbReference type="InterPro" id="IPR036465">
    <property type="entry name" value="vWFA_dom_sf"/>
</dbReference>